<dbReference type="CDD" id="cd00038">
    <property type="entry name" value="CAP_ED"/>
    <property type="match status" value="1"/>
</dbReference>
<keyword evidence="3" id="KW-0804">Transcription</keyword>
<dbReference type="InterPro" id="IPR000595">
    <property type="entry name" value="cNMP-bd_dom"/>
</dbReference>
<evidence type="ECO:0000313" key="6">
    <source>
        <dbReference type="EMBL" id="ACG80000.1"/>
    </source>
</evidence>
<evidence type="ECO:0000313" key="7">
    <source>
        <dbReference type="Proteomes" id="UP000001868"/>
    </source>
</evidence>
<sequence>MSKLALVNDDQVGAFVQQLRLWRIQRRPGQSLYHEGDPAEFVYRVDKGWVRLLLDGEDGLRRIFAFVGPGDYFGANLQVRDCTAEACTDLQLTVIPVAGLLRIGRTDPVALLELFEACTKHYRERVEVGRGQPSAAEKLRAFIARMGERITSGGRSGICLPFSQVDLANYLGVAPETLCRAVVQLCERGELARHGRRLWIGGCPPPPENRKASQGTWGLRRRPCLVTQESSNADQAIGG</sequence>
<dbReference type="RefSeq" id="WP_012520300.1">
    <property type="nucleotide sequence ID" value="NC_011143.1"/>
</dbReference>
<dbReference type="Gene3D" id="1.10.10.10">
    <property type="entry name" value="Winged helix-like DNA-binding domain superfamily/Winged helix DNA-binding domain"/>
    <property type="match status" value="1"/>
</dbReference>
<dbReference type="PROSITE" id="PS51063">
    <property type="entry name" value="HTH_CRP_2"/>
    <property type="match status" value="1"/>
</dbReference>
<keyword evidence="1" id="KW-0805">Transcription regulation</keyword>
<dbReference type="KEGG" id="pzu:PHZ_p0057"/>
<geneLocation type="plasmid" evidence="7">
    <name>pHLK1</name>
</geneLocation>
<dbReference type="GO" id="GO:0003677">
    <property type="term" value="F:DNA binding"/>
    <property type="evidence" value="ECO:0007669"/>
    <property type="project" value="UniProtKB-KW"/>
</dbReference>
<dbReference type="EMBL" id="CP000748">
    <property type="protein sequence ID" value="ACG80000.1"/>
    <property type="molecule type" value="Genomic_DNA"/>
</dbReference>
<dbReference type="PANTHER" id="PTHR24567:SF26">
    <property type="entry name" value="REGULATORY PROTEIN YEIL"/>
    <property type="match status" value="1"/>
</dbReference>
<evidence type="ECO:0000256" key="3">
    <source>
        <dbReference type="ARBA" id="ARBA00023163"/>
    </source>
</evidence>
<name>B4RI25_PHEZH</name>
<organism evidence="6 7">
    <name type="scientific">Phenylobacterium zucineum (strain HLK1)</name>
    <dbReference type="NCBI Taxonomy" id="450851"/>
    <lineage>
        <taxon>Bacteria</taxon>
        <taxon>Pseudomonadati</taxon>
        <taxon>Pseudomonadota</taxon>
        <taxon>Alphaproteobacteria</taxon>
        <taxon>Caulobacterales</taxon>
        <taxon>Caulobacteraceae</taxon>
        <taxon>Phenylobacterium</taxon>
    </lineage>
</organism>
<reference evidence="6 7" key="1">
    <citation type="journal article" date="2008" name="BMC Genomics">
        <title>Complete genome of Phenylobacterium zucineum - a novel facultative intracellular bacterium isolated from human erythroleukemia cell line K562.</title>
        <authorList>
            <person name="Luo Y."/>
            <person name="Xu X."/>
            <person name="Ding Z."/>
            <person name="Liu Z."/>
            <person name="Zhang B."/>
            <person name="Yan Z."/>
            <person name="Sun J."/>
            <person name="Hu S."/>
            <person name="Hu X."/>
        </authorList>
    </citation>
    <scope>NUCLEOTIDE SEQUENCE [LARGE SCALE GENOMIC DNA]</scope>
    <source>
        <strain evidence="7">HLK1</strain>
        <plasmid evidence="7">HLK1</plasmid>
        <plasmid evidence="7">Plasmid pHLK1</plasmid>
    </source>
</reference>
<evidence type="ECO:0000259" key="4">
    <source>
        <dbReference type="PROSITE" id="PS50042"/>
    </source>
</evidence>
<dbReference type="InterPro" id="IPR018490">
    <property type="entry name" value="cNMP-bd_dom_sf"/>
</dbReference>
<keyword evidence="7" id="KW-1185">Reference proteome</keyword>
<dbReference type="PANTHER" id="PTHR24567">
    <property type="entry name" value="CRP FAMILY TRANSCRIPTIONAL REGULATORY PROTEIN"/>
    <property type="match status" value="1"/>
</dbReference>
<dbReference type="InterPro" id="IPR050397">
    <property type="entry name" value="Env_Response_Regulators"/>
</dbReference>
<evidence type="ECO:0000256" key="2">
    <source>
        <dbReference type="ARBA" id="ARBA00023125"/>
    </source>
</evidence>
<feature type="domain" description="HTH crp-type" evidence="5">
    <location>
        <begin position="133"/>
        <end position="204"/>
    </location>
</feature>
<feature type="domain" description="Cyclic nucleotide-binding" evidence="4">
    <location>
        <begin position="3"/>
        <end position="74"/>
    </location>
</feature>
<dbReference type="InterPro" id="IPR014710">
    <property type="entry name" value="RmlC-like_jellyroll"/>
</dbReference>
<dbReference type="AlphaFoldDB" id="B4RI25"/>
<dbReference type="InterPro" id="IPR036388">
    <property type="entry name" value="WH-like_DNA-bd_sf"/>
</dbReference>
<accession>B4RI25</accession>
<dbReference type="Gene3D" id="2.60.120.10">
    <property type="entry name" value="Jelly Rolls"/>
    <property type="match status" value="1"/>
</dbReference>
<dbReference type="SUPFAM" id="SSF46785">
    <property type="entry name" value="Winged helix' DNA-binding domain"/>
    <property type="match status" value="1"/>
</dbReference>
<dbReference type="Pfam" id="PF00027">
    <property type="entry name" value="cNMP_binding"/>
    <property type="match status" value="1"/>
</dbReference>
<keyword evidence="2" id="KW-0238">DNA-binding</keyword>
<dbReference type="InterPro" id="IPR036390">
    <property type="entry name" value="WH_DNA-bd_sf"/>
</dbReference>
<proteinExistence type="predicted"/>
<evidence type="ECO:0000256" key="1">
    <source>
        <dbReference type="ARBA" id="ARBA00023015"/>
    </source>
</evidence>
<dbReference type="SMART" id="SM00419">
    <property type="entry name" value="HTH_CRP"/>
    <property type="match status" value="1"/>
</dbReference>
<evidence type="ECO:0000259" key="5">
    <source>
        <dbReference type="PROSITE" id="PS51063"/>
    </source>
</evidence>
<dbReference type="InterPro" id="IPR012318">
    <property type="entry name" value="HTH_CRP"/>
</dbReference>
<dbReference type="SUPFAM" id="SSF51206">
    <property type="entry name" value="cAMP-binding domain-like"/>
    <property type="match status" value="1"/>
</dbReference>
<keyword evidence="6" id="KW-0614">Plasmid</keyword>
<dbReference type="Pfam" id="PF13545">
    <property type="entry name" value="HTH_Crp_2"/>
    <property type="match status" value="1"/>
</dbReference>
<dbReference type="GO" id="GO:0003700">
    <property type="term" value="F:DNA-binding transcription factor activity"/>
    <property type="evidence" value="ECO:0007669"/>
    <property type="project" value="TreeGrafter"/>
</dbReference>
<dbReference type="GO" id="GO:0005829">
    <property type="term" value="C:cytosol"/>
    <property type="evidence" value="ECO:0007669"/>
    <property type="project" value="TreeGrafter"/>
</dbReference>
<gene>
    <name evidence="6" type="ordered locus">PHZ_p0057</name>
</gene>
<dbReference type="SMART" id="SM00100">
    <property type="entry name" value="cNMP"/>
    <property type="match status" value="1"/>
</dbReference>
<dbReference type="eggNOG" id="COG0664">
    <property type="taxonomic scope" value="Bacteria"/>
</dbReference>
<protein>
    <submittedName>
        <fullName evidence="6">Transcriptional regulator, Crp/Fnr family</fullName>
    </submittedName>
</protein>
<dbReference type="Proteomes" id="UP000001868">
    <property type="component" value="Plasmid pHLK1"/>
</dbReference>
<dbReference type="HOGENOM" id="CLU_1160234_0_0_5"/>
<dbReference type="PROSITE" id="PS50042">
    <property type="entry name" value="CNMP_BINDING_3"/>
    <property type="match status" value="1"/>
</dbReference>